<feature type="compositionally biased region" description="Polar residues" evidence="1">
    <location>
        <begin position="168"/>
        <end position="192"/>
    </location>
</feature>
<dbReference type="AlphaFoldDB" id="A0AAV9L060"/>
<feature type="region of interest" description="Disordered" evidence="1">
    <location>
        <begin position="31"/>
        <end position="208"/>
    </location>
</feature>
<evidence type="ECO:0000256" key="1">
    <source>
        <dbReference type="SAM" id="MobiDB-lite"/>
    </source>
</evidence>
<feature type="compositionally biased region" description="Polar residues" evidence="1">
    <location>
        <begin position="50"/>
        <end position="59"/>
    </location>
</feature>
<dbReference type="Proteomes" id="UP001311915">
    <property type="component" value="Unassembled WGS sequence"/>
</dbReference>
<comment type="caution">
    <text evidence="2">The sequence shown here is derived from an EMBL/GenBank/DDBJ whole genome shotgun (WGS) entry which is preliminary data.</text>
</comment>
<sequence>MANCRVLERKKSIEQQKLEEQVNANEIVEQSCNGKEVEEEDVQKIDNKSNDATSNNVDQEITEPKASINERTSKKNRKEKKKKLPKKKFKVHLKLNRMQQVGKHINQKNIVKVASKNKALEETIKTPMNPKNNRKHDQQDANKEDAGQSKPSQQKGMEDDKGIEKDSMNNMTISSKENDHLTGSSEGSSNQIQKRKTHDASIQEKSEKIPSMIKNMKGLNLVVDLNQPNIQKQVIEKNLDPQYNVISPNKVVVVYDKQMQ</sequence>
<proteinExistence type="predicted"/>
<feature type="compositionally biased region" description="Basic residues" evidence="1">
    <location>
        <begin position="74"/>
        <end position="95"/>
    </location>
</feature>
<feature type="compositionally biased region" description="Basic and acidic residues" evidence="1">
    <location>
        <begin position="156"/>
        <end position="167"/>
    </location>
</feature>
<organism evidence="2 3">
    <name type="scientific">Solanum pinnatisectum</name>
    <name type="common">tansyleaf nightshade</name>
    <dbReference type="NCBI Taxonomy" id="50273"/>
    <lineage>
        <taxon>Eukaryota</taxon>
        <taxon>Viridiplantae</taxon>
        <taxon>Streptophyta</taxon>
        <taxon>Embryophyta</taxon>
        <taxon>Tracheophyta</taxon>
        <taxon>Spermatophyta</taxon>
        <taxon>Magnoliopsida</taxon>
        <taxon>eudicotyledons</taxon>
        <taxon>Gunneridae</taxon>
        <taxon>Pentapetalae</taxon>
        <taxon>asterids</taxon>
        <taxon>lamiids</taxon>
        <taxon>Solanales</taxon>
        <taxon>Solanaceae</taxon>
        <taxon>Solanoideae</taxon>
        <taxon>Solaneae</taxon>
        <taxon>Solanum</taxon>
    </lineage>
</organism>
<evidence type="ECO:0000313" key="3">
    <source>
        <dbReference type="Proteomes" id="UP001311915"/>
    </source>
</evidence>
<feature type="compositionally biased region" description="Basic and acidic residues" evidence="1">
    <location>
        <begin position="135"/>
        <end position="147"/>
    </location>
</feature>
<gene>
    <name evidence="2" type="ORF">R3W88_016598</name>
</gene>
<accession>A0AAV9L060</accession>
<dbReference type="EMBL" id="JAWPEI010000008">
    <property type="protein sequence ID" value="KAK4718260.1"/>
    <property type="molecule type" value="Genomic_DNA"/>
</dbReference>
<keyword evidence="3" id="KW-1185">Reference proteome</keyword>
<evidence type="ECO:0000313" key="2">
    <source>
        <dbReference type="EMBL" id="KAK4718260.1"/>
    </source>
</evidence>
<reference evidence="2 3" key="1">
    <citation type="submission" date="2023-10" db="EMBL/GenBank/DDBJ databases">
        <title>Genome-Wide Identification Analysis in wild type Solanum Pinnatisectum Reveals Some Genes Defensing Phytophthora Infestans.</title>
        <authorList>
            <person name="Sun C."/>
        </authorList>
    </citation>
    <scope>NUCLEOTIDE SEQUENCE [LARGE SCALE GENOMIC DNA]</scope>
    <source>
        <strain evidence="2">LQN</strain>
        <tissue evidence="2">Leaf</tissue>
    </source>
</reference>
<name>A0AAV9L060_9SOLN</name>
<feature type="compositionally biased region" description="Basic and acidic residues" evidence="1">
    <location>
        <begin position="198"/>
        <end position="208"/>
    </location>
</feature>
<protein>
    <submittedName>
        <fullName evidence="2">Uncharacterized protein</fullName>
    </submittedName>
</protein>